<keyword evidence="1" id="KW-0812">Transmembrane</keyword>
<dbReference type="STRING" id="471857.Svir_12210"/>
<evidence type="ECO:0000313" key="2">
    <source>
        <dbReference type="EMBL" id="ACU96270.1"/>
    </source>
</evidence>
<protein>
    <recommendedName>
        <fullName evidence="4">MYXO-CTERM domain-containing protein</fullName>
    </recommendedName>
</protein>
<keyword evidence="1" id="KW-0472">Membrane</keyword>
<proteinExistence type="predicted"/>
<feature type="transmembrane region" description="Helical" evidence="1">
    <location>
        <begin position="92"/>
        <end position="113"/>
    </location>
</feature>
<dbReference type="RefSeq" id="WP_015785585.1">
    <property type="nucleotide sequence ID" value="NC_013159.1"/>
</dbReference>
<reference evidence="2 3" key="1">
    <citation type="journal article" date="2009" name="Stand. Genomic Sci.">
        <title>Complete genome sequence of Saccharomonospora viridis type strain (P101).</title>
        <authorList>
            <person name="Pati A."/>
            <person name="Sikorski J."/>
            <person name="Nolan M."/>
            <person name="Lapidus A."/>
            <person name="Copeland A."/>
            <person name="Glavina Del Rio T."/>
            <person name="Lucas S."/>
            <person name="Chen F."/>
            <person name="Tice H."/>
            <person name="Pitluck S."/>
            <person name="Cheng J.F."/>
            <person name="Chertkov O."/>
            <person name="Brettin T."/>
            <person name="Han C."/>
            <person name="Detter J.C."/>
            <person name="Kuske C."/>
            <person name="Bruce D."/>
            <person name="Goodwin L."/>
            <person name="Chain P."/>
            <person name="D'haeseleer P."/>
            <person name="Chen A."/>
            <person name="Palaniappan K."/>
            <person name="Ivanova N."/>
            <person name="Mavromatis K."/>
            <person name="Mikhailova N."/>
            <person name="Rohde M."/>
            <person name="Tindall B.J."/>
            <person name="Goker M."/>
            <person name="Bristow J."/>
            <person name="Eisen J.A."/>
            <person name="Markowitz V."/>
            <person name="Hugenholtz P."/>
            <person name="Kyrpides N.C."/>
            <person name="Klenk H.P."/>
        </authorList>
    </citation>
    <scope>NUCLEOTIDE SEQUENCE [LARGE SCALE GENOMIC DNA]</scope>
    <source>
        <strain evidence="3">ATCC 15386 / DSM 43017 / JCM 3036 / NBRC 12207 / P101</strain>
    </source>
</reference>
<sequence>MTATPPTSSPVPDGDQDADFDDLARKFVRVARLRHPRAHLVLRVLLGVLAAVCLLATITRASLVPLIPLAGLAVAGYAAWRFRAATTDRQLVGRVTVFAVAVAVSLWSMSYLARTLL</sequence>
<name>C7MPM5_SACVD</name>
<feature type="transmembrane region" description="Helical" evidence="1">
    <location>
        <begin position="40"/>
        <end position="57"/>
    </location>
</feature>
<keyword evidence="1" id="KW-1133">Transmembrane helix</keyword>
<dbReference type="HOGENOM" id="CLU_2083169_0_0_11"/>
<feature type="transmembrane region" description="Helical" evidence="1">
    <location>
        <begin position="63"/>
        <end position="80"/>
    </location>
</feature>
<organism evidence="2 3">
    <name type="scientific">Saccharomonospora viridis (strain ATCC 15386 / DSM 43017 / JCM 3036 / CCUG 5913 / NBRC 12207 / NCIMB 9602 / P101)</name>
    <name type="common">Thermoactinomyces viridis</name>
    <dbReference type="NCBI Taxonomy" id="471857"/>
    <lineage>
        <taxon>Bacteria</taxon>
        <taxon>Bacillati</taxon>
        <taxon>Actinomycetota</taxon>
        <taxon>Actinomycetes</taxon>
        <taxon>Pseudonocardiales</taxon>
        <taxon>Pseudonocardiaceae</taxon>
        <taxon>Saccharomonospora</taxon>
    </lineage>
</organism>
<dbReference type="KEGG" id="svi:Svir_12210"/>
<evidence type="ECO:0000313" key="3">
    <source>
        <dbReference type="Proteomes" id="UP000000841"/>
    </source>
</evidence>
<dbReference type="EMBL" id="CP001683">
    <property type="protein sequence ID" value="ACU96270.1"/>
    <property type="molecule type" value="Genomic_DNA"/>
</dbReference>
<gene>
    <name evidence="2" type="ordered locus">Svir_12210</name>
</gene>
<evidence type="ECO:0008006" key="4">
    <source>
        <dbReference type="Google" id="ProtNLM"/>
    </source>
</evidence>
<accession>C7MPM5</accession>
<dbReference type="eggNOG" id="ENOG503490Y">
    <property type="taxonomic scope" value="Bacteria"/>
</dbReference>
<evidence type="ECO:0000256" key="1">
    <source>
        <dbReference type="SAM" id="Phobius"/>
    </source>
</evidence>
<dbReference type="AlphaFoldDB" id="C7MPM5"/>
<keyword evidence="3" id="KW-1185">Reference proteome</keyword>
<dbReference type="Proteomes" id="UP000000841">
    <property type="component" value="Chromosome"/>
</dbReference>